<organism evidence="1 2">
    <name type="scientific">Ignelater luminosus</name>
    <name type="common">Cucubano</name>
    <name type="synonym">Pyrophorus luminosus</name>
    <dbReference type="NCBI Taxonomy" id="2038154"/>
    <lineage>
        <taxon>Eukaryota</taxon>
        <taxon>Metazoa</taxon>
        <taxon>Ecdysozoa</taxon>
        <taxon>Arthropoda</taxon>
        <taxon>Hexapoda</taxon>
        <taxon>Insecta</taxon>
        <taxon>Pterygota</taxon>
        <taxon>Neoptera</taxon>
        <taxon>Endopterygota</taxon>
        <taxon>Coleoptera</taxon>
        <taxon>Polyphaga</taxon>
        <taxon>Elateriformia</taxon>
        <taxon>Elateroidea</taxon>
        <taxon>Elateridae</taxon>
        <taxon>Agrypninae</taxon>
        <taxon>Pyrophorini</taxon>
        <taxon>Ignelater</taxon>
    </lineage>
</organism>
<keyword evidence="2" id="KW-1185">Reference proteome</keyword>
<comment type="caution">
    <text evidence="1">The sequence shown here is derived from an EMBL/GenBank/DDBJ whole genome shotgun (WGS) entry which is preliminary data.</text>
</comment>
<name>A0A8K0D6J2_IGNLU</name>
<proteinExistence type="predicted"/>
<dbReference type="OrthoDB" id="6623216at2759"/>
<gene>
    <name evidence="1" type="ORF">ILUMI_08629</name>
</gene>
<accession>A0A8K0D6J2</accession>
<dbReference type="AlphaFoldDB" id="A0A8K0D6J2"/>
<evidence type="ECO:0000313" key="2">
    <source>
        <dbReference type="Proteomes" id="UP000801492"/>
    </source>
</evidence>
<dbReference type="EMBL" id="VTPC01004066">
    <property type="protein sequence ID" value="KAF2897543.1"/>
    <property type="molecule type" value="Genomic_DNA"/>
</dbReference>
<protein>
    <recommendedName>
        <fullName evidence="3">Reverse transcriptase domain-containing protein</fullName>
    </recommendedName>
</protein>
<dbReference type="Proteomes" id="UP000801492">
    <property type="component" value="Unassembled WGS sequence"/>
</dbReference>
<sequence>MIGYADDVALLIRGQKGDQLRTRANTVLRQLNNWLERNKLELAPQKTEAVILVGRNSIKELVVEMDKDRVTTMEALKYFEVWNYVGRGPTEARDKNRAVLQDSID</sequence>
<evidence type="ECO:0008006" key="3">
    <source>
        <dbReference type="Google" id="ProtNLM"/>
    </source>
</evidence>
<evidence type="ECO:0000313" key="1">
    <source>
        <dbReference type="EMBL" id="KAF2897543.1"/>
    </source>
</evidence>
<reference evidence="1" key="1">
    <citation type="submission" date="2019-08" db="EMBL/GenBank/DDBJ databases">
        <title>The genome of the North American firefly Photinus pyralis.</title>
        <authorList>
            <consortium name="Photinus pyralis genome working group"/>
            <person name="Fallon T.R."/>
            <person name="Sander Lower S.E."/>
            <person name="Weng J.-K."/>
        </authorList>
    </citation>
    <scope>NUCLEOTIDE SEQUENCE</scope>
    <source>
        <strain evidence="1">TRF0915ILg1</strain>
        <tissue evidence="1">Whole body</tissue>
    </source>
</reference>